<comment type="similarity">
    <text evidence="2">Belongs to the outer membrane factor (OMF) (TC 1.B.17) family.</text>
</comment>
<dbReference type="Pfam" id="PF02321">
    <property type="entry name" value="OEP"/>
    <property type="match status" value="2"/>
</dbReference>
<evidence type="ECO:0000313" key="10">
    <source>
        <dbReference type="EMBL" id="KEQ54182.1"/>
    </source>
</evidence>
<dbReference type="GO" id="GO:0009279">
    <property type="term" value="C:cell outer membrane"/>
    <property type="evidence" value="ECO:0007669"/>
    <property type="project" value="UniProtKB-SubCell"/>
</dbReference>
<keyword evidence="5" id="KW-0812">Transmembrane</keyword>
<dbReference type="GO" id="GO:0015562">
    <property type="term" value="F:efflux transmembrane transporter activity"/>
    <property type="evidence" value="ECO:0007669"/>
    <property type="project" value="InterPro"/>
</dbReference>
<feature type="chain" id="PRO_5001763349" evidence="9">
    <location>
        <begin position="26"/>
        <end position="464"/>
    </location>
</feature>
<accession>A0A081RG59</accession>
<feature type="region of interest" description="Disordered" evidence="8">
    <location>
        <begin position="445"/>
        <end position="464"/>
    </location>
</feature>
<dbReference type="RefSeq" id="WP_037449386.1">
    <property type="nucleotide sequence ID" value="NZ_JFHR01000012.1"/>
</dbReference>
<evidence type="ECO:0000256" key="4">
    <source>
        <dbReference type="ARBA" id="ARBA00022452"/>
    </source>
</evidence>
<reference evidence="10 11" key="1">
    <citation type="submission" date="2014-02" db="EMBL/GenBank/DDBJ databases">
        <title>Whole genome sequence of Sphingobium chlorophenolicum NBRC 16172.</title>
        <authorList>
            <person name="Gan H.M."/>
            <person name="Gan H.Y."/>
            <person name="Chew T.H."/>
            <person name="Savka M.A."/>
        </authorList>
    </citation>
    <scope>NUCLEOTIDE SEQUENCE [LARGE SCALE GENOMIC DNA]</scope>
    <source>
        <strain evidence="10 11">NBRC 16172</strain>
    </source>
</reference>
<keyword evidence="3" id="KW-0813">Transport</keyword>
<keyword evidence="6" id="KW-0472">Membrane</keyword>
<evidence type="ECO:0000256" key="9">
    <source>
        <dbReference type="SAM" id="SignalP"/>
    </source>
</evidence>
<evidence type="ECO:0000256" key="5">
    <source>
        <dbReference type="ARBA" id="ARBA00022692"/>
    </source>
</evidence>
<keyword evidence="7" id="KW-0998">Cell outer membrane</keyword>
<dbReference type="PANTHER" id="PTHR30026:SF22">
    <property type="entry name" value="OUTER MEMBRANE EFFLUX PROTEIN"/>
    <property type="match status" value="1"/>
</dbReference>
<feature type="signal peptide" evidence="9">
    <location>
        <begin position="1"/>
        <end position="25"/>
    </location>
</feature>
<comment type="subcellular location">
    <subcellularLocation>
        <location evidence="1">Cell outer membrane</location>
    </subcellularLocation>
</comment>
<keyword evidence="4" id="KW-1134">Transmembrane beta strand</keyword>
<evidence type="ECO:0000256" key="1">
    <source>
        <dbReference type="ARBA" id="ARBA00004442"/>
    </source>
</evidence>
<gene>
    <name evidence="10" type="ORF">BV95_01470</name>
</gene>
<dbReference type="InterPro" id="IPR051906">
    <property type="entry name" value="TolC-like"/>
</dbReference>
<proteinExistence type="inferred from homology"/>
<keyword evidence="9" id="KW-0732">Signal</keyword>
<name>A0A081RG59_SPHCR</name>
<dbReference type="SUPFAM" id="SSF56954">
    <property type="entry name" value="Outer membrane efflux proteins (OEP)"/>
    <property type="match status" value="1"/>
</dbReference>
<evidence type="ECO:0000256" key="7">
    <source>
        <dbReference type="ARBA" id="ARBA00023237"/>
    </source>
</evidence>
<dbReference type="Proteomes" id="UP000028411">
    <property type="component" value="Unassembled WGS sequence"/>
</dbReference>
<dbReference type="Gene3D" id="1.20.1600.10">
    <property type="entry name" value="Outer membrane efflux proteins (OEP)"/>
    <property type="match status" value="1"/>
</dbReference>
<dbReference type="eggNOG" id="COG1538">
    <property type="taxonomic scope" value="Bacteria"/>
</dbReference>
<evidence type="ECO:0000313" key="11">
    <source>
        <dbReference type="Proteomes" id="UP000028411"/>
    </source>
</evidence>
<protein>
    <submittedName>
        <fullName evidence="10">Type I secretion outer membrane protein, TolC family</fullName>
    </submittedName>
</protein>
<dbReference type="OrthoDB" id="9814637at2"/>
<organism evidence="10 11">
    <name type="scientific">Sphingobium chlorophenolicum</name>
    <dbReference type="NCBI Taxonomy" id="46429"/>
    <lineage>
        <taxon>Bacteria</taxon>
        <taxon>Pseudomonadati</taxon>
        <taxon>Pseudomonadota</taxon>
        <taxon>Alphaproteobacteria</taxon>
        <taxon>Sphingomonadales</taxon>
        <taxon>Sphingomonadaceae</taxon>
        <taxon>Sphingobium</taxon>
    </lineage>
</organism>
<sequence>MTIMRKTCGSLIALCAAAMVSTGWAQTTDLKSAIAAAIDSHPEINQAIQNKEAIEFEREQAKGLYLPRVSVEGSAGVRRLENATRRALNLDDQTLWPLEASVRAEQTVWDSGYRSAEKRRQAARTDGAALRVGERSQFVALNVTRQYLDYMLQQRVVAAAEDNIAFHRKLLGDLGEGVSKGSISIADQQQAEERLQAALVRKSEAEQDMTNAAIAFRTLTGLTIDQVTMPDAVTSAVPPTLDEAIAAARTHNPLVREAEADIQAAHAVVDEAKSELGPTVSLEGTGRVGEDVDGFRGSTNDIQGRVVVRWQLYNGGINRAKVQEMTRRSSQARFRLSQRLREAEEDVRTAWNRWDTEKKRVTDLSRQGTVSDGLLVSYREQFNVGRRSLLDVLDSQNTRFNTQVRTETARFSEIFAQYQILAATNTLLDTLGLAAPSGANPYARKKYDVPDLPPAELQRRRYPG</sequence>
<dbReference type="PANTHER" id="PTHR30026">
    <property type="entry name" value="OUTER MEMBRANE PROTEIN TOLC"/>
    <property type="match status" value="1"/>
</dbReference>
<evidence type="ECO:0000256" key="2">
    <source>
        <dbReference type="ARBA" id="ARBA00007613"/>
    </source>
</evidence>
<dbReference type="AlphaFoldDB" id="A0A081RG59"/>
<evidence type="ECO:0000256" key="3">
    <source>
        <dbReference type="ARBA" id="ARBA00022448"/>
    </source>
</evidence>
<dbReference type="GO" id="GO:1990281">
    <property type="term" value="C:efflux pump complex"/>
    <property type="evidence" value="ECO:0007669"/>
    <property type="project" value="TreeGrafter"/>
</dbReference>
<evidence type="ECO:0000256" key="8">
    <source>
        <dbReference type="SAM" id="MobiDB-lite"/>
    </source>
</evidence>
<dbReference type="GO" id="GO:0015288">
    <property type="term" value="F:porin activity"/>
    <property type="evidence" value="ECO:0007669"/>
    <property type="project" value="TreeGrafter"/>
</dbReference>
<evidence type="ECO:0000256" key="6">
    <source>
        <dbReference type="ARBA" id="ARBA00023136"/>
    </source>
</evidence>
<dbReference type="InterPro" id="IPR003423">
    <property type="entry name" value="OMP_efflux"/>
</dbReference>
<dbReference type="PATRIC" id="fig|46429.4.peg.1434"/>
<dbReference type="EMBL" id="JFHR01000012">
    <property type="protein sequence ID" value="KEQ54182.1"/>
    <property type="molecule type" value="Genomic_DNA"/>
</dbReference>
<comment type="caution">
    <text evidence="10">The sequence shown here is derived from an EMBL/GenBank/DDBJ whole genome shotgun (WGS) entry which is preliminary data.</text>
</comment>